<evidence type="ECO:0000313" key="2">
    <source>
        <dbReference type="Proteomes" id="UP000502179"/>
    </source>
</evidence>
<dbReference type="RefSeq" id="WP_166033020.1">
    <property type="nucleotide sequence ID" value="NZ_CP048877.1"/>
</dbReference>
<protein>
    <submittedName>
        <fullName evidence="1">Uncharacterized protein</fullName>
    </submittedName>
</protein>
<gene>
    <name evidence="1" type="ORF">G4V39_11175</name>
</gene>
<keyword evidence="2" id="KW-1185">Reference proteome</keyword>
<dbReference type="EMBL" id="CP048877">
    <property type="protein sequence ID" value="QIJ72805.1"/>
    <property type="molecule type" value="Genomic_DNA"/>
</dbReference>
<evidence type="ECO:0000313" key="1">
    <source>
        <dbReference type="EMBL" id="QIJ72805.1"/>
    </source>
</evidence>
<reference evidence="1 2" key="1">
    <citation type="submission" date="2020-02" db="EMBL/GenBank/DDBJ databases">
        <title>Genome analysis of Thermosulfuriphilus ammonigenes ST65T, an anaerobic thermophilic chemolithoautotrophic bacterium isolated from a deep-sea hydrothermal vent.</title>
        <authorList>
            <person name="Slobodkina G."/>
            <person name="Allioux M."/>
            <person name="Merkel A."/>
            <person name="Alain K."/>
            <person name="Jebbar M."/>
            <person name="Slobodkin A."/>
        </authorList>
    </citation>
    <scope>NUCLEOTIDE SEQUENCE [LARGE SCALE GENOMIC DNA]</scope>
    <source>
        <strain evidence="1 2">ST65</strain>
    </source>
</reference>
<dbReference type="KEGG" id="tav:G4V39_11175"/>
<organism evidence="1 2">
    <name type="scientific">Thermosulfuriphilus ammonigenes</name>
    <dbReference type="NCBI Taxonomy" id="1936021"/>
    <lineage>
        <taxon>Bacteria</taxon>
        <taxon>Pseudomonadati</taxon>
        <taxon>Thermodesulfobacteriota</taxon>
        <taxon>Thermodesulfobacteria</taxon>
        <taxon>Thermodesulfobacteriales</taxon>
        <taxon>Thermodesulfobacteriaceae</taxon>
        <taxon>Thermosulfuriphilus</taxon>
    </lineage>
</organism>
<proteinExistence type="predicted"/>
<accession>A0A6G7PYN0</accession>
<sequence length="580" mass="64246">MGRALSLIFLAALICSCSQKEAPTTLEARFEPLGLRVFGGPFREPLELYDSEGNLVLAYPPLAAREVLMIFPWQPERDYRLHLGKTSLALKAPPKRPLLKVTVFSPLGQRPQEYFLPGDLPERFLLAGPDRDFEVAILLESLSLRPVVALIGGEEIRLEGEFSRGFVRRRIHFAPEIGEIHLSFEIKSPFFYQRSLIFSYRPLSLKGAVEVVSWNVPTDAYGFIEGHRERNTLVAPVPLWERLGYSLGIKAKGFSRFEPFAFQTLILKNHLDLPLTLLIQADFLDPKTRRPVAGFYPKQFGPTGGTKKIIAFVDLPPRGMSRAILPIYLDKTVPPGEYLRRVTVTTLGQETPILSLEAPLGVVRGSSFFTAALMVVIVVGVGYSLSLLFLLRRYLARFNLRSLVLISLMGAVGFGLDFLGGLVSNVLYGLLGPFNILVGGLITETTHYLVLSAIIYLLPFPGTVTLAGLITYLMGGILMGGFGVTDAVFVGSRLAYQEGFLLAFGVTRGGQPRRLPLALSLSLADAFSTASSLVLHATFYRLFFPLWYVALAVVVKGFLYTFLGVLWGIPFGRVLRRVER</sequence>
<dbReference type="AlphaFoldDB" id="A0A6G7PYN0"/>
<dbReference type="Proteomes" id="UP000502179">
    <property type="component" value="Chromosome"/>
</dbReference>
<name>A0A6G7PYN0_9BACT</name>
<dbReference type="PROSITE" id="PS51257">
    <property type="entry name" value="PROKAR_LIPOPROTEIN"/>
    <property type="match status" value="1"/>
</dbReference>